<evidence type="ECO:0000256" key="1">
    <source>
        <dbReference type="SAM" id="MobiDB-lite"/>
    </source>
</evidence>
<feature type="region of interest" description="Disordered" evidence="1">
    <location>
        <begin position="460"/>
        <end position="492"/>
    </location>
</feature>
<protein>
    <submittedName>
        <fullName evidence="4">YTH domain-containing protein 1</fullName>
    </submittedName>
</protein>
<dbReference type="GO" id="GO:0000398">
    <property type="term" value="P:mRNA splicing, via spliceosome"/>
    <property type="evidence" value="ECO:0007669"/>
    <property type="project" value="TreeGrafter"/>
</dbReference>
<accession>A0A6J2UF80</accession>
<evidence type="ECO:0000313" key="3">
    <source>
        <dbReference type="Proteomes" id="UP000504634"/>
    </source>
</evidence>
<dbReference type="InterPro" id="IPR045168">
    <property type="entry name" value="YTH_prot"/>
</dbReference>
<reference evidence="4" key="1">
    <citation type="submission" date="2025-08" db="UniProtKB">
        <authorList>
            <consortium name="RefSeq"/>
        </authorList>
    </citation>
    <scope>IDENTIFICATION</scope>
    <source>
        <strain evidence="4">11010-0011.00</strain>
        <tissue evidence="4">Whole body</tissue>
    </source>
</reference>
<dbReference type="GO" id="GO:0003729">
    <property type="term" value="F:mRNA binding"/>
    <property type="evidence" value="ECO:0007669"/>
    <property type="project" value="TreeGrafter"/>
</dbReference>
<dbReference type="CDD" id="cd21134">
    <property type="entry name" value="YTH"/>
    <property type="match status" value="1"/>
</dbReference>
<dbReference type="PANTHER" id="PTHR12357:SF3">
    <property type="entry name" value="YTH DOMAIN-CONTAINING PROTEIN 1"/>
    <property type="match status" value="1"/>
</dbReference>
<keyword evidence="3" id="KW-1185">Reference proteome</keyword>
<feature type="compositionally biased region" description="Basic and acidic residues" evidence="1">
    <location>
        <begin position="541"/>
        <end position="551"/>
    </location>
</feature>
<feature type="compositionally biased region" description="Low complexity" evidence="1">
    <location>
        <begin position="403"/>
        <end position="415"/>
    </location>
</feature>
<dbReference type="PANTHER" id="PTHR12357">
    <property type="entry name" value="YTH YT521-B HOMOLOGY DOMAIN-CONTAINING"/>
    <property type="match status" value="1"/>
</dbReference>
<dbReference type="GO" id="GO:0000381">
    <property type="term" value="P:regulation of alternative mRNA splicing, via spliceosome"/>
    <property type="evidence" value="ECO:0007669"/>
    <property type="project" value="TreeGrafter"/>
</dbReference>
<gene>
    <name evidence="4" type="primary">LOC115632917</name>
</gene>
<dbReference type="RefSeq" id="XP_030386068.1">
    <property type="nucleotide sequence ID" value="XM_030530208.1"/>
</dbReference>
<dbReference type="OrthoDB" id="5842105at2759"/>
<feature type="compositionally biased region" description="Pro residues" evidence="1">
    <location>
        <begin position="479"/>
        <end position="492"/>
    </location>
</feature>
<feature type="compositionally biased region" description="Low complexity" evidence="1">
    <location>
        <begin position="41"/>
        <end position="53"/>
    </location>
</feature>
<feature type="compositionally biased region" description="Basic and acidic residues" evidence="1">
    <location>
        <begin position="73"/>
        <end position="91"/>
    </location>
</feature>
<dbReference type="Gene3D" id="3.10.590.10">
    <property type="entry name" value="ph1033 like domains"/>
    <property type="match status" value="1"/>
</dbReference>
<evidence type="ECO:0000259" key="2">
    <source>
        <dbReference type="PROSITE" id="PS50882"/>
    </source>
</evidence>
<name>A0A6J2UF80_DROLE</name>
<sequence>MTDLGAAVLGLDENEADIAEELQDFESFDTRSEASESGKDSLPSLSSVSTTPPFVEAGDETGNGKRKATVTGNEKKARRNEITAKFKRIENKSCTNKKRTKRNTTSGKESSADGGASDAPVSNSSDDSSDSDSDTKRRRASGRHKSTSCSKSSSPSDRDSSSPATPHKPYDYMTKLNYLFRDTRFFLIKSNNHENVQLAKNKSAWATLPQNDANLNQAFKEARNVLLIFSVNESGRFAGFARMAAASRRDVPQLNWVLPPTMSAKALGGVIELDWICRKDLFFTATMQLHNDWNEGKPVKIGRDGQEIEPKVAAELCRLFPQDDIELTPILRKSKAASHMMREKGLRVIYKQPPSRVSSHNGPMRHRRNHQPPHPHNQHHKHRPYQPHHYNNKGPPLGKFSRKPSPYRSNSNSSSAVGGSDLMPPSWERYMAGMPSWEQVAAAMATNQLFAHMPPSMPASFYDQLQQPPPSLRYYDGQPPLPDYPPPQQLRPPPPNFEKAPTYEDFATWKNAGLPLSSGFPIYLAANANSSGNGSNNGATDNRRYDYNRRR</sequence>
<feature type="compositionally biased region" description="Basic and acidic residues" evidence="1">
    <location>
        <begin position="28"/>
        <end position="39"/>
    </location>
</feature>
<proteinExistence type="predicted"/>
<dbReference type="GO" id="GO:1990247">
    <property type="term" value="F:N6-methyladenosine-containing RNA reader activity"/>
    <property type="evidence" value="ECO:0007669"/>
    <property type="project" value="TreeGrafter"/>
</dbReference>
<feature type="compositionally biased region" description="Basic residues" evidence="1">
    <location>
        <begin position="363"/>
        <end position="386"/>
    </location>
</feature>
<feature type="region of interest" description="Disordered" evidence="1">
    <location>
        <begin position="526"/>
        <end position="551"/>
    </location>
</feature>
<feature type="region of interest" description="Disordered" evidence="1">
    <location>
        <begin position="346"/>
        <end position="422"/>
    </location>
</feature>
<organism evidence="3 4">
    <name type="scientific">Drosophila lebanonensis</name>
    <name type="common">Fruit fly</name>
    <name type="synonym">Scaptodrosophila lebanonensis</name>
    <dbReference type="NCBI Taxonomy" id="7225"/>
    <lineage>
        <taxon>Eukaryota</taxon>
        <taxon>Metazoa</taxon>
        <taxon>Ecdysozoa</taxon>
        <taxon>Arthropoda</taxon>
        <taxon>Hexapoda</taxon>
        <taxon>Insecta</taxon>
        <taxon>Pterygota</taxon>
        <taxon>Neoptera</taxon>
        <taxon>Endopterygota</taxon>
        <taxon>Diptera</taxon>
        <taxon>Brachycera</taxon>
        <taxon>Muscomorpha</taxon>
        <taxon>Ephydroidea</taxon>
        <taxon>Drosophilidae</taxon>
        <taxon>Scaptodrosophila</taxon>
    </lineage>
</organism>
<feature type="compositionally biased region" description="Basic residues" evidence="1">
    <location>
        <begin position="136"/>
        <end position="146"/>
    </location>
</feature>
<evidence type="ECO:0000313" key="4">
    <source>
        <dbReference type="RefSeq" id="XP_030386068.1"/>
    </source>
</evidence>
<feature type="compositionally biased region" description="Low complexity" evidence="1">
    <location>
        <begin position="526"/>
        <end position="539"/>
    </location>
</feature>
<dbReference type="InterPro" id="IPR007275">
    <property type="entry name" value="YTH_domain"/>
</dbReference>
<dbReference type="PROSITE" id="PS50882">
    <property type="entry name" value="YTH"/>
    <property type="match status" value="1"/>
</dbReference>
<dbReference type="AlphaFoldDB" id="A0A6J2UF80"/>
<feature type="domain" description="YTH" evidence="2">
    <location>
        <begin position="183"/>
        <end position="320"/>
    </location>
</feature>
<dbReference type="Pfam" id="PF04146">
    <property type="entry name" value="YTH"/>
    <property type="match status" value="1"/>
</dbReference>
<feature type="region of interest" description="Disordered" evidence="1">
    <location>
        <begin position="23"/>
        <end position="168"/>
    </location>
</feature>
<dbReference type="CTD" id="91746"/>
<dbReference type="GeneID" id="115632917"/>
<dbReference type="Proteomes" id="UP000504634">
    <property type="component" value="Unplaced"/>
</dbReference>
<dbReference type="GO" id="GO:0005654">
    <property type="term" value="C:nucleoplasm"/>
    <property type="evidence" value="ECO:0007669"/>
    <property type="project" value="TreeGrafter"/>
</dbReference>